<proteinExistence type="predicted"/>
<gene>
    <name evidence="1" type="ORF">SE17_05930</name>
</gene>
<sequence length="129" mass="14850">MAQMKIYGLLTHLDAVKARMSDAIHACVVEALHYPPDKRFHRFIALDADDFLYGPGRSEQYTIIEISMFEGRSVEAKKMLIRLIFAKLEQELQIAPNDVEITIFETPRHNWGIRGQLGDEMALNYKVEV</sequence>
<organism evidence="1 2">
    <name type="scientific">Kouleothrix aurantiaca</name>
    <dbReference type="NCBI Taxonomy" id="186479"/>
    <lineage>
        <taxon>Bacteria</taxon>
        <taxon>Bacillati</taxon>
        <taxon>Chloroflexota</taxon>
        <taxon>Chloroflexia</taxon>
        <taxon>Chloroflexales</taxon>
        <taxon>Roseiflexineae</taxon>
        <taxon>Roseiflexaceae</taxon>
        <taxon>Kouleothrix</taxon>
    </lineage>
</organism>
<dbReference type="InterPro" id="IPR014347">
    <property type="entry name" value="Tautomerase/MIF_sf"/>
</dbReference>
<dbReference type="PATRIC" id="fig|186479.3.peg.823"/>
<dbReference type="Gene3D" id="3.30.429.10">
    <property type="entry name" value="Macrophage Migration Inhibitory Factor"/>
    <property type="match status" value="1"/>
</dbReference>
<comment type="caution">
    <text evidence="1">The sequence shown here is derived from an EMBL/GenBank/DDBJ whole genome shotgun (WGS) entry which is preliminary data.</text>
</comment>
<dbReference type="PANTHER" id="PTHR38460">
    <property type="entry name" value="TAUTOMERASE YOLI-RELATED"/>
    <property type="match status" value="1"/>
</dbReference>
<protein>
    <submittedName>
        <fullName evidence="1">4-oxalocrotonate tautomerase</fullName>
    </submittedName>
</protein>
<dbReference type="PANTHER" id="PTHR38460:SF1">
    <property type="entry name" value="TAUTOMERASE YOLI-RELATED"/>
    <property type="match status" value="1"/>
</dbReference>
<reference evidence="1 2" key="1">
    <citation type="submission" date="2015-09" db="EMBL/GenBank/DDBJ databases">
        <title>Draft genome sequence of Kouleothrix aurantiaca JCM 19913.</title>
        <authorList>
            <person name="Hemp J."/>
        </authorList>
    </citation>
    <scope>NUCLEOTIDE SEQUENCE [LARGE SCALE GENOMIC DNA]</scope>
    <source>
        <strain evidence="1 2">COM-B</strain>
    </source>
</reference>
<evidence type="ECO:0000313" key="2">
    <source>
        <dbReference type="Proteomes" id="UP000050509"/>
    </source>
</evidence>
<name>A0A0P9HGY7_9CHLR</name>
<dbReference type="Proteomes" id="UP000050509">
    <property type="component" value="Unassembled WGS sequence"/>
</dbReference>
<dbReference type="SUPFAM" id="SSF55331">
    <property type="entry name" value="Tautomerase/MIF"/>
    <property type="match status" value="1"/>
</dbReference>
<accession>A0A0P9HGY7</accession>
<dbReference type="AlphaFoldDB" id="A0A0P9HGY7"/>
<keyword evidence="2" id="KW-1185">Reference proteome</keyword>
<dbReference type="Pfam" id="PF14552">
    <property type="entry name" value="Tautomerase_2"/>
    <property type="match status" value="1"/>
</dbReference>
<dbReference type="EMBL" id="LJCR01000119">
    <property type="protein sequence ID" value="KPV54074.1"/>
    <property type="molecule type" value="Genomic_DNA"/>
</dbReference>
<dbReference type="InterPro" id="IPR037479">
    <property type="entry name" value="Tauto_MSAD"/>
</dbReference>
<evidence type="ECO:0000313" key="1">
    <source>
        <dbReference type="EMBL" id="KPV54074.1"/>
    </source>
</evidence>